<dbReference type="Proteomes" id="UP000295023">
    <property type="component" value="Unassembled WGS sequence"/>
</dbReference>
<accession>A0A4R4DD19</accession>
<comment type="caution">
    <text evidence="2">The sequence shown here is derived from an EMBL/GenBank/DDBJ whole genome shotgun (WGS) entry which is preliminary data.</text>
</comment>
<gene>
    <name evidence="2" type="ORF">EXY23_18525</name>
</gene>
<dbReference type="Gene3D" id="1.20.120.520">
    <property type="entry name" value="nmb1532 protein domain like"/>
    <property type="match status" value="1"/>
</dbReference>
<evidence type="ECO:0000313" key="3">
    <source>
        <dbReference type="Proteomes" id="UP000295023"/>
    </source>
</evidence>
<dbReference type="Pfam" id="PF01814">
    <property type="entry name" value="Hemerythrin"/>
    <property type="match status" value="1"/>
</dbReference>
<dbReference type="EMBL" id="SKBM01000019">
    <property type="protein sequence ID" value="TCZ57324.1"/>
    <property type="molecule type" value="Genomic_DNA"/>
</dbReference>
<keyword evidence="3" id="KW-1185">Reference proteome</keyword>
<proteinExistence type="predicted"/>
<evidence type="ECO:0000259" key="1">
    <source>
        <dbReference type="Pfam" id="PF01814"/>
    </source>
</evidence>
<evidence type="ECO:0000313" key="2">
    <source>
        <dbReference type="EMBL" id="TCZ57324.1"/>
    </source>
</evidence>
<reference evidence="2 3" key="1">
    <citation type="submission" date="2019-03" db="EMBL/GenBank/DDBJ databases">
        <title>Paracraurococcus aquatilis NE82 genome sequence.</title>
        <authorList>
            <person name="Zhao Y."/>
            <person name="Du Z."/>
        </authorList>
    </citation>
    <scope>NUCLEOTIDE SEQUENCE [LARGE SCALE GENOMIC DNA]</scope>
    <source>
        <strain evidence="2 3">NE82</strain>
    </source>
</reference>
<dbReference type="AlphaFoldDB" id="A0A4R4DD19"/>
<organism evidence="2 3">
    <name type="scientific">Roseicella aquatilis</name>
    <dbReference type="NCBI Taxonomy" id="2527868"/>
    <lineage>
        <taxon>Bacteria</taxon>
        <taxon>Pseudomonadati</taxon>
        <taxon>Pseudomonadota</taxon>
        <taxon>Alphaproteobacteria</taxon>
        <taxon>Acetobacterales</taxon>
        <taxon>Roseomonadaceae</taxon>
        <taxon>Roseicella</taxon>
    </lineage>
</organism>
<protein>
    <submittedName>
        <fullName evidence="2">Hemerythrin domain-containing protein</fullName>
    </submittedName>
</protein>
<feature type="domain" description="Hemerythrin-like" evidence="1">
    <location>
        <begin position="21"/>
        <end position="150"/>
    </location>
</feature>
<sequence length="171" mass="18449">MASDVVTARVAPLQAALLDDPVAFLSAEHARQTVLLAHLERVARAPLARAARGLAAMLLRWLTTELPVHIEDEERSLYPLLAAHDASGVLRTLQAQHRENQRAIRAVMAGLHRTAAGDAPEPAFAAAALAFATGHRRHLALEEAVVTPLARRVLTPHALAALADEMARRRS</sequence>
<name>A0A4R4DD19_9PROT</name>
<dbReference type="OrthoDB" id="7280286at2"/>
<dbReference type="InterPro" id="IPR012312">
    <property type="entry name" value="Hemerythrin-like"/>
</dbReference>
<dbReference type="RefSeq" id="WP_132292821.1">
    <property type="nucleotide sequence ID" value="NZ_SKBM01000019.1"/>
</dbReference>